<keyword evidence="3 9" id="KW-0479">Metal-binding</keyword>
<feature type="binding site" evidence="9">
    <location>
        <position position="106"/>
    </location>
    <ligand>
        <name>4-amino-2-methyl-5-(diphosphooxymethyl)pyrimidine</name>
        <dbReference type="ChEBI" id="CHEBI:57841"/>
    </ligand>
</feature>
<proteinExistence type="inferred from homology"/>
<dbReference type="InterPro" id="IPR034291">
    <property type="entry name" value="TMP_synthase"/>
</dbReference>
<sequence length="209" mass="22732">MNLRKRLRLYVITDRRLRDEIETVNAALEGGATAIQMRIKNAPTGKMIRIGKELRKITKEYDALFFVDDRLDVALAVNADGVQLGPDDMPAAIARELAPNLIIGASVYSLEEALKAERDGADYLGAGSVFPTKTKKDVRVLGLEGLRKVVESVKIPVVAIGGINHENVRKVLEIGVDGIAVISAIVGAPDVKKATEEMRKIIDEYLGGE</sequence>
<feature type="binding site" evidence="9">
    <location>
        <position position="88"/>
    </location>
    <ligand>
        <name>Mg(2+)</name>
        <dbReference type="ChEBI" id="CHEBI:18420"/>
    </ligand>
</feature>
<evidence type="ECO:0000313" key="14">
    <source>
        <dbReference type="Proteomes" id="UP000019027"/>
    </source>
</evidence>
<dbReference type="Proteomes" id="UP000019027">
    <property type="component" value="Chromosome"/>
</dbReference>
<keyword evidence="5 9" id="KW-0784">Thiamine biosynthesis</keyword>
<comment type="similarity">
    <text evidence="9 10">Belongs to the thiamine-phosphate synthase family.</text>
</comment>
<dbReference type="EC" id="2.5.1.3" evidence="9"/>
<dbReference type="GO" id="GO:0000287">
    <property type="term" value="F:magnesium ion binding"/>
    <property type="evidence" value="ECO:0007669"/>
    <property type="project" value="UniProtKB-UniRule"/>
</dbReference>
<evidence type="ECO:0000256" key="9">
    <source>
        <dbReference type="HAMAP-Rule" id="MF_00097"/>
    </source>
</evidence>
<evidence type="ECO:0000256" key="7">
    <source>
        <dbReference type="ARBA" id="ARBA00047851"/>
    </source>
</evidence>
<evidence type="ECO:0000256" key="4">
    <source>
        <dbReference type="ARBA" id="ARBA00022842"/>
    </source>
</evidence>
<evidence type="ECO:0000256" key="1">
    <source>
        <dbReference type="ARBA" id="ARBA00005165"/>
    </source>
</evidence>
<feature type="binding site" evidence="9">
    <location>
        <position position="135"/>
    </location>
    <ligand>
        <name>4-amino-2-methyl-5-(diphosphooxymethyl)pyrimidine</name>
        <dbReference type="ChEBI" id="CHEBI:57841"/>
    </ligand>
</feature>
<dbReference type="FunFam" id="3.20.20.70:FF:000096">
    <property type="entry name" value="Thiamine-phosphate synthase"/>
    <property type="match status" value="1"/>
</dbReference>
<evidence type="ECO:0000256" key="6">
    <source>
        <dbReference type="ARBA" id="ARBA00047334"/>
    </source>
</evidence>
<evidence type="ECO:0000256" key="11">
    <source>
        <dbReference type="RuleBase" id="RU004253"/>
    </source>
</evidence>
<feature type="binding site" evidence="9">
    <location>
        <position position="162"/>
    </location>
    <ligand>
        <name>2-[(2R,5Z)-2-carboxy-4-methylthiazol-5(2H)-ylidene]ethyl phosphate</name>
        <dbReference type="ChEBI" id="CHEBI:62899"/>
    </ligand>
</feature>
<feature type="binding site" evidence="9">
    <location>
        <begin position="182"/>
        <end position="183"/>
    </location>
    <ligand>
        <name>2-[(2R,5Z)-2-carboxy-4-methylthiazol-5(2H)-ylidene]ethyl phosphate</name>
        <dbReference type="ChEBI" id="CHEBI:62899"/>
    </ligand>
</feature>
<dbReference type="GO" id="GO:0009229">
    <property type="term" value="P:thiamine diphosphate biosynthetic process"/>
    <property type="evidence" value="ECO:0007669"/>
    <property type="project" value="UniProtKB-UniRule"/>
</dbReference>
<dbReference type="NCBIfam" id="TIGR00693">
    <property type="entry name" value="thiE"/>
    <property type="match status" value="1"/>
</dbReference>
<feature type="binding site" evidence="9">
    <location>
        <position position="69"/>
    </location>
    <ligand>
        <name>Mg(2+)</name>
        <dbReference type="ChEBI" id="CHEBI:18420"/>
    </ligand>
</feature>
<keyword evidence="14" id="KW-1185">Reference proteome</keyword>
<dbReference type="GO" id="GO:0005737">
    <property type="term" value="C:cytoplasm"/>
    <property type="evidence" value="ECO:0007669"/>
    <property type="project" value="TreeGrafter"/>
</dbReference>
<keyword evidence="4 9" id="KW-0460">Magnesium</keyword>
<evidence type="ECO:0000256" key="10">
    <source>
        <dbReference type="RuleBase" id="RU003826"/>
    </source>
</evidence>
<dbReference type="UniPathway" id="UPA00060">
    <property type="reaction ID" value="UER00141"/>
</dbReference>
<evidence type="ECO:0000256" key="5">
    <source>
        <dbReference type="ARBA" id="ARBA00022977"/>
    </source>
</evidence>
<reference evidence="13 14" key="1">
    <citation type="journal article" date="2014" name="Int. J. Syst. Evol. Microbiol.">
        <title>Thermococcus paralvinellae sp. nov. and Thermococcus cleftensis sp. nov. of hyperthermophilic heterotrophs from deep-sea hydrothermal vents.</title>
        <authorList>
            <person name="Hensley S.A."/>
            <person name="Jung J.H."/>
            <person name="Park C.S."/>
            <person name="Holden J.F."/>
        </authorList>
    </citation>
    <scope>NUCLEOTIDE SEQUENCE [LARGE SCALE GENOMIC DNA]</scope>
    <source>
        <strain evidence="13 14">ES1</strain>
    </source>
</reference>
<dbReference type="CDD" id="cd00564">
    <property type="entry name" value="TMP_TenI"/>
    <property type="match status" value="1"/>
</dbReference>
<accession>W0I5J1</accession>
<evidence type="ECO:0000313" key="13">
    <source>
        <dbReference type="EMBL" id="AHF79982.1"/>
    </source>
</evidence>
<evidence type="ECO:0000259" key="12">
    <source>
        <dbReference type="Pfam" id="PF02581"/>
    </source>
</evidence>
<dbReference type="SUPFAM" id="SSF51391">
    <property type="entry name" value="Thiamin phosphate synthase"/>
    <property type="match status" value="1"/>
</dbReference>
<dbReference type="STRING" id="582419.TES1_0592"/>
<dbReference type="InterPro" id="IPR036206">
    <property type="entry name" value="ThiamineP_synth_sf"/>
</dbReference>
<dbReference type="KEGG" id="ths:TES1_0592"/>
<feature type="domain" description="Thiamine phosphate synthase/TenI" evidence="12">
    <location>
        <begin position="9"/>
        <end position="185"/>
    </location>
</feature>
<protein>
    <recommendedName>
        <fullName evidence="9">Thiamine-phosphate synthase</fullName>
        <shortName evidence="9">TP synthase</shortName>
        <shortName evidence="9">TPS</shortName>
        <ecNumber evidence="9">2.5.1.3</ecNumber>
    </recommendedName>
    <alternativeName>
        <fullName evidence="9">Thiamine-phosphate pyrophosphorylase</fullName>
        <shortName evidence="9">TMP pyrophosphorylase</shortName>
        <shortName evidence="9">TMP-PPase</shortName>
    </alternativeName>
</protein>
<dbReference type="RefSeq" id="WP_042680099.1">
    <property type="nucleotide sequence ID" value="NZ_CP006965.1"/>
</dbReference>
<dbReference type="EMBL" id="CP006965">
    <property type="protein sequence ID" value="AHF79982.1"/>
    <property type="molecule type" value="Genomic_DNA"/>
</dbReference>
<dbReference type="Pfam" id="PF02581">
    <property type="entry name" value="TMP-TENI"/>
    <property type="match status" value="1"/>
</dbReference>
<comment type="function">
    <text evidence="9">Condenses 4-methyl-5-(beta-hydroxyethyl)thiazole monophosphate (THZ-P) and 2-methyl-4-amino-5-hydroxymethyl pyrimidine pyrophosphate (HMP-PP) to form thiamine monophosphate (TMP).</text>
</comment>
<feature type="binding site" evidence="9">
    <location>
        <begin position="132"/>
        <end position="134"/>
    </location>
    <ligand>
        <name>2-[(2R,5Z)-2-carboxy-4-methylthiazol-5(2H)-ylidene]ethyl phosphate</name>
        <dbReference type="ChEBI" id="CHEBI:62899"/>
    </ligand>
</feature>
<comment type="catalytic activity">
    <reaction evidence="7 9 10">
        <text>2-(2-carboxy-4-methylthiazol-5-yl)ethyl phosphate + 4-amino-2-methyl-5-(diphosphooxymethyl)pyrimidine + 2 H(+) = thiamine phosphate + CO2 + diphosphate</text>
        <dbReference type="Rhea" id="RHEA:47848"/>
        <dbReference type="ChEBI" id="CHEBI:15378"/>
        <dbReference type="ChEBI" id="CHEBI:16526"/>
        <dbReference type="ChEBI" id="CHEBI:33019"/>
        <dbReference type="ChEBI" id="CHEBI:37575"/>
        <dbReference type="ChEBI" id="CHEBI:57841"/>
        <dbReference type="ChEBI" id="CHEBI:62890"/>
        <dbReference type="EC" id="2.5.1.3"/>
    </reaction>
</comment>
<dbReference type="PANTHER" id="PTHR20857">
    <property type="entry name" value="THIAMINE-PHOSPHATE PYROPHOSPHORYLASE"/>
    <property type="match status" value="1"/>
</dbReference>
<dbReference type="PANTHER" id="PTHR20857:SF23">
    <property type="entry name" value="THIAMINE BIOSYNTHETIC BIFUNCTIONAL ENZYME"/>
    <property type="match status" value="1"/>
</dbReference>
<comment type="cofactor">
    <cofactor evidence="9">
        <name>Mg(2+)</name>
        <dbReference type="ChEBI" id="CHEBI:18420"/>
    </cofactor>
    <text evidence="9">Binds 1 Mg(2+) ion per subunit.</text>
</comment>
<gene>
    <name evidence="9" type="primary">thiE</name>
    <name evidence="13" type="ORF">TES1_0592</name>
</gene>
<dbReference type="InterPro" id="IPR022998">
    <property type="entry name" value="ThiamineP_synth_TenI"/>
</dbReference>
<dbReference type="AlphaFoldDB" id="W0I5J1"/>
<name>W0I5J1_9EURY</name>
<dbReference type="GO" id="GO:0004789">
    <property type="term" value="F:thiamine-phosphate diphosphorylase activity"/>
    <property type="evidence" value="ECO:0007669"/>
    <property type="project" value="UniProtKB-UniRule"/>
</dbReference>
<dbReference type="GeneID" id="24905844"/>
<evidence type="ECO:0000256" key="8">
    <source>
        <dbReference type="ARBA" id="ARBA00047883"/>
    </source>
</evidence>
<evidence type="ECO:0000256" key="3">
    <source>
        <dbReference type="ARBA" id="ARBA00022723"/>
    </source>
</evidence>
<dbReference type="GO" id="GO:0009228">
    <property type="term" value="P:thiamine biosynthetic process"/>
    <property type="evidence" value="ECO:0007669"/>
    <property type="project" value="UniProtKB-KW"/>
</dbReference>
<dbReference type="HAMAP" id="MF_00097">
    <property type="entry name" value="TMP_synthase"/>
    <property type="match status" value="1"/>
</dbReference>
<evidence type="ECO:0000256" key="2">
    <source>
        <dbReference type="ARBA" id="ARBA00022679"/>
    </source>
</evidence>
<feature type="binding site" evidence="9">
    <location>
        <position position="68"/>
    </location>
    <ligand>
        <name>4-amino-2-methyl-5-(diphosphooxymethyl)pyrimidine</name>
        <dbReference type="ChEBI" id="CHEBI:57841"/>
    </ligand>
</feature>
<keyword evidence="2 9" id="KW-0808">Transferase</keyword>
<dbReference type="Gene3D" id="3.20.20.70">
    <property type="entry name" value="Aldolase class I"/>
    <property type="match status" value="1"/>
</dbReference>
<dbReference type="InterPro" id="IPR013785">
    <property type="entry name" value="Aldolase_TIM"/>
</dbReference>
<dbReference type="HOGENOM" id="CLU_018272_3_2_2"/>
<comment type="pathway">
    <text evidence="1 9 11">Cofactor biosynthesis; thiamine diphosphate biosynthesis; thiamine phosphate from 4-amino-2-methyl-5-diphosphomethylpyrimidine and 4-methyl-5-(2-phosphoethyl)-thiazole: step 1/1.</text>
</comment>
<comment type="catalytic activity">
    <reaction evidence="6 9 10">
        <text>4-methyl-5-(2-phosphooxyethyl)-thiazole + 4-amino-2-methyl-5-(diphosphooxymethyl)pyrimidine + H(+) = thiamine phosphate + diphosphate</text>
        <dbReference type="Rhea" id="RHEA:22328"/>
        <dbReference type="ChEBI" id="CHEBI:15378"/>
        <dbReference type="ChEBI" id="CHEBI:33019"/>
        <dbReference type="ChEBI" id="CHEBI:37575"/>
        <dbReference type="ChEBI" id="CHEBI:57841"/>
        <dbReference type="ChEBI" id="CHEBI:58296"/>
        <dbReference type="EC" id="2.5.1.3"/>
    </reaction>
</comment>
<organism evidence="13 14">
    <name type="scientific">Thermococcus paralvinellae</name>
    <dbReference type="NCBI Taxonomy" id="582419"/>
    <lineage>
        <taxon>Archaea</taxon>
        <taxon>Methanobacteriati</taxon>
        <taxon>Methanobacteriota</taxon>
        <taxon>Thermococci</taxon>
        <taxon>Thermococcales</taxon>
        <taxon>Thermococcaceae</taxon>
        <taxon>Thermococcus</taxon>
    </lineage>
</organism>
<dbReference type="OrthoDB" id="85572at2157"/>
<feature type="binding site" evidence="9">
    <location>
        <begin position="36"/>
        <end position="40"/>
    </location>
    <ligand>
        <name>4-amino-2-methyl-5-(diphosphooxymethyl)pyrimidine</name>
        <dbReference type="ChEBI" id="CHEBI:57841"/>
    </ligand>
</feature>
<comment type="catalytic activity">
    <reaction evidence="8 9 10">
        <text>2-[(2R,5Z)-2-carboxy-4-methylthiazol-5(2H)-ylidene]ethyl phosphate + 4-amino-2-methyl-5-(diphosphooxymethyl)pyrimidine + 2 H(+) = thiamine phosphate + CO2 + diphosphate</text>
        <dbReference type="Rhea" id="RHEA:47844"/>
        <dbReference type="ChEBI" id="CHEBI:15378"/>
        <dbReference type="ChEBI" id="CHEBI:16526"/>
        <dbReference type="ChEBI" id="CHEBI:33019"/>
        <dbReference type="ChEBI" id="CHEBI:37575"/>
        <dbReference type="ChEBI" id="CHEBI:57841"/>
        <dbReference type="ChEBI" id="CHEBI:62899"/>
        <dbReference type="EC" id="2.5.1.3"/>
    </reaction>
</comment>